<dbReference type="InterPro" id="IPR003593">
    <property type="entry name" value="AAA+_ATPase"/>
</dbReference>
<dbReference type="Pfam" id="PF00005">
    <property type="entry name" value="ABC_tran"/>
    <property type="match status" value="2"/>
</dbReference>
<keyword evidence="6" id="KW-0378">Hydrolase</keyword>
<accession>A0A9P6JV07</accession>
<evidence type="ECO:0000256" key="2">
    <source>
        <dbReference type="ARBA" id="ARBA00022448"/>
    </source>
</evidence>
<dbReference type="OrthoDB" id="10255969at2759"/>
<gene>
    <name evidence="6" type="ORF">CPB83DRAFT_845129</name>
</gene>
<dbReference type="SMART" id="SM00382">
    <property type="entry name" value="AAA"/>
    <property type="match status" value="2"/>
</dbReference>
<dbReference type="InterPro" id="IPR003439">
    <property type="entry name" value="ABC_transporter-like_ATP-bd"/>
</dbReference>
<dbReference type="EMBL" id="MU157828">
    <property type="protein sequence ID" value="KAF9533359.1"/>
    <property type="molecule type" value="Genomic_DNA"/>
</dbReference>
<organism evidence="6 7">
    <name type="scientific">Crepidotus variabilis</name>
    <dbReference type="NCBI Taxonomy" id="179855"/>
    <lineage>
        <taxon>Eukaryota</taxon>
        <taxon>Fungi</taxon>
        <taxon>Dikarya</taxon>
        <taxon>Basidiomycota</taxon>
        <taxon>Agaricomycotina</taxon>
        <taxon>Agaricomycetes</taxon>
        <taxon>Agaricomycetidae</taxon>
        <taxon>Agaricales</taxon>
        <taxon>Agaricineae</taxon>
        <taxon>Crepidotaceae</taxon>
        <taxon>Crepidotus</taxon>
    </lineage>
</organism>
<evidence type="ECO:0000313" key="6">
    <source>
        <dbReference type="EMBL" id="KAF9533359.1"/>
    </source>
</evidence>
<comment type="similarity">
    <text evidence="1">Belongs to the ABC transporter superfamily.</text>
</comment>
<sequence>MSKFVSQTLILRSPYRNTCKRGYSSQSSSSEIVHIPSGSSIFAFGSPSQTKLPLIRDVDWTIKEGEAWAIISGAGGGKGVVFKTLLGHTRIEPPSTQSKHNWTDRGGLYPSLSSLSGDPYTRISHVSFRQRSGVDSGAFFDYTARYGAMREDEDRITLRQTLRPQNRVLSAQEESLLERLTSQMNLSSLLDLPLLTLSNGQTRRARIVRAILSHPELLLLDEPLTGLDVPSRARLNETLKMLHENASLRIIVGLRHGEEVPSWVSHILEVKDGRAFTTERSGLRQPFIAANNVVNFGVTPNNQQNETGNSVVELKNVSVAYGSRQILKDINWEVKQGDRWHLQGSNGSGKTTLLALLTGDHPQSFTQDHLLLPSPLSKEHALVLQPRSKTPTAHLRRVIGVSSPEMFDAFPRRHPGMSVWEAVGTGFDGGFVPRTKGADAQARKIGGIGWVDVSEEEVEFEASQGKTKEEIQQWRVKRCWEVLECLGPASWTTSASLNLDPSESTLAFASQSFSSLSPGEQRVVLLMRALVNRPPLVLLDEAWSGMDETLIGAARRYLRGEIKLKGKGGSALKIRGVDDAQAVVVITHWDEEVPWEANEVLKFRLPDRV</sequence>
<dbReference type="GO" id="GO:0016887">
    <property type="term" value="F:ATP hydrolysis activity"/>
    <property type="evidence" value="ECO:0007669"/>
    <property type="project" value="InterPro"/>
</dbReference>
<comment type="caution">
    <text evidence="6">The sequence shown here is derived from an EMBL/GenBank/DDBJ whole genome shotgun (WGS) entry which is preliminary data.</text>
</comment>
<dbReference type="InterPro" id="IPR027417">
    <property type="entry name" value="P-loop_NTPase"/>
</dbReference>
<evidence type="ECO:0000313" key="7">
    <source>
        <dbReference type="Proteomes" id="UP000807306"/>
    </source>
</evidence>
<name>A0A9P6JV07_9AGAR</name>
<dbReference type="PROSITE" id="PS50893">
    <property type="entry name" value="ABC_TRANSPORTER_2"/>
    <property type="match status" value="2"/>
</dbReference>
<keyword evidence="7" id="KW-1185">Reference proteome</keyword>
<keyword evidence="2" id="KW-0813">Transport</keyword>
<feature type="domain" description="ABC transporter" evidence="5">
    <location>
        <begin position="33"/>
        <end position="297"/>
    </location>
</feature>
<evidence type="ECO:0000256" key="3">
    <source>
        <dbReference type="ARBA" id="ARBA00022741"/>
    </source>
</evidence>
<dbReference type="Gene3D" id="3.40.50.300">
    <property type="entry name" value="P-loop containing nucleotide triphosphate hydrolases"/>
    <property type="match status" value="2"/>
</dbReference>
<reference evidence="6" key="1">
    <citation type="submission" date="2020-11" db="EMBL/GenBank/DDBJ databases">
        <authorList>
            <consortium name="DOE Joint Genome Institute"/>
            <person name="Ahrendt S."/>
            <person name="Riley R."/>
            <person name="Andreopoulos W."/>
            <person name="Labutti K."/>
            <person name="Pangilinan J."/>
            <person name="Ruiz-Duenas F.J."/>
            <person name="Barrasa J.M."/>
            <person name="Sanchez-Garcia M."/>
            <person name="Camarero S."/>
            <person name="Miyauchi S."/>
            <person name="Serrano A."/>
            <person name="Linde D."/>
            <person name="Babiker R."/>
            <person name="Drula E."/>
            <person name="Ayuso-Fernandez I."/>
            <person name="Pacheco R."/>
            <person name="Padilla G."/>
            <person name="Ferreira P."/>
            <person name="Barriuso J."/>
            <person name="Kellner H."/>
            <person name="Castanera R."/>
            <person name="Alfaro M."/>
            <person name="Ramirez L."/>
            <person name="Pisabarro A.G."/>
            <person name="Kuo A."/>
            <person name="Tritt A."/>
            <person name="Lipzen A."/>
            <person name="He G."/>
            <person name="Yan M."/>
            <person name="Ng V."/>
            <person name="Cullen D."/>
            <person name="Martin F."/>
            <person name="Rosso M.-N."/>
            <person name="Henrissat B."/>
            <person name="Hibbett D."/>
            <person name="Martinez A.T."/>
            <person name="Grigoriev I.V."/>
        </authorList>
    </citation>
    <scope>NUCLEOTIDE SEQUENCE</scope>
    <source>
        <strain evidence="6">CBS 506.95</strain>
    </source>
</reference>
<feature type="domain" description="ABC transporter" evidence="5">
    <location>
        <begin position="312"/>
        <end position="609"/>
    </location>
</feature>
<evidence type="ECO:0000259" key="5">
    <source>
        <dbReference type="PROSITE" id="PS50893"/>
    </source>
</evidence>
<dbReference type="PANTHER" id="PTHR43117">
    <property type="entry name" value="OSMOPROTECTANT IMPORT ATP-BINDING PROTEIN OSMV"/>
    <property type="match status" value="1"/>
</dbReference>
<dbReference type="GO" id="GO:0005524">
    <property type="term" value="F:ATP binding"/>
    <property type="evidence" value="ECO:0007669"/>
    <property type="project" value="UniProtKB-KW"/>
</dbReference>
<protein>
    <submittedName>
        <fullName evidence="6">P-loop containing nucleoside triphosphate hydrolase protein</fullName>
    </submittedName>
</protein>
<keyword evidence="3" id="KW-0547">Nucleotide-binding</keyword>
<dbReference type="AlphaFoldDB" id="A0A9P6JV07"/>
<keyword evidence="4" id="KW-0067">ATP-binding</keyword>
<evidence type="ECO:0000256" key="1">
    <source>
        <dbReference type="ARBA" id="ARBA00005417"/>
    </source>
</evidence>
<dbReference type="PANTHER" id="PTHR43117:SF4">
    <property type="entry name" value="OSMOPROTECTANT IMPORT ATP-BINDING PROTEIN OSMV"/>
    <property type="match status" value="1"/>
</dbReference>
<dbReference type="Proteomes" id="UP000807306">
    <property type="component" value="Unassembled WGS sequence"/>
</dbReference>
<dbReference type="SUPFAM" id="SSF52540">
    <property type="entry name" value="P-loop containing nucleoside triphosphate hydrolases"/>
    <property type="match status" value="2"/>
</dbReference>
<evidence type="ECO:0000256" key="4">
    <source>
        <dbReference type="ARBA" id="ARBA00022840"/>
    </source>
</evidence>
<proteinExistence type="inferred from homology"/>